<dbReference type="AlphaFoldDB" id="A0A9J7MHR5"/>
<evidence type="ECO:0000313" key="3">
    <source>
        <dbReference type="RefSeq" id="XP_035667955.1"/>
    </source>
</evidence>
<feature type="compositionally biased region" description="Gly residues" evidence="1">
    <location>
        <begin position="138"/>
        <end position="148"/>
    </location>
</feature>
<feature type="compositionally biased region" description="Basic and acidic residues" evidence="1">
    <location>
        <begin position="112"/>
        <end position="128"/>
    </location>
</feature>
<sequence length="182" mass="20025">MMEKAKVDILSGLWSRGLMSQRRQPRLQAAAQEARIAALAEEAVEAGIKWSQALSFIMMQRRRTGFDWLSGADERLLITAVHAIGELMDRRGISFEETLQMIAAIRNGEGTDRHPEWAVEQGSHDHRSQPAADRSIGRRGGGGWGHLGPGEKLCYDAKKEDGTRHVEFGGGTAADKGGSFRK</sequence>
<evidence type="ECO:0000313" key="2">
    <source>
        <dbReference type="Proteomes" id="UP000001554"/>
    </source>
</evidence>
<feature type="region of interest" description="Disordered" evidence="1">
    <location>
        <begin position="163"/>
        <end position="182"/>
    </location>
</feature>
<protein>
    <submittedName>
        <fullName evidence="3">Uncharacterized protein LOC118410373</fullName>
    </submittedName>
</protein>
<dbReference type="GeneID" id="118410373"/>
<accession>A0A9J7MHR5</accession>
<feature type="region of interest" description="Disordered" evidence="1">
    <location>
        <begin position="112"/>
        <end position="149"/>
    </location>
</feature>
<proteinExistence type="predicted"/>
<organism evidence="2 3">
    <name type="scientific">Branchiostoma floridae</name>
    <name type="common">Florida lancelet</name>
    <name type="synonym">Amphioxus</name>
    <dbReference type="NCBI Taxonomy" id="7739"/>
    <lineage>
        <taxon>Eukaryota</taxon>
        <taxon>Metazoa</taxon>
        <taxon>Chordata</taxon>
        <taxon>Cephalochordata</taxon>
        <taxon>Leptocardii</taxon>
        <taxon>Amphioxiformes</taxon>
        <taxon>Branchiostomatidae</taxon>
        <taxon>Branchiostoma</taxon>
    </lineage>
</organism>
<dbReference type="KEGG" id="bfo:118410373"/>
<evidence type="ECO:0000256" key="1">
    <source>
        <dbReference type="SAM" id="MobiDB-lite"/>
    </source>
</evidence>
<gene>
    <name evidence="3" type="primary">LOC118410373</name>
</gene>
<dbReference type="RefSeq" id="XP_035667955.1">
    <property type="nucleotide sequence ID" value="XM_035812062.1"/>
</dbReference>
<reference evidence="2" key="1">
    <citation type="journal article" date="2020" name="Nat. Ecol. Evol.">
        <title>Deeply conserved synteny resolves early events in vertebrate evolution.</title>
        <authorList>
            <person name="Simakov O."/>
            <person name="Marletaz F."/>
            <person name="Yue J.X."/>
            <person name="O'Connell B."/>
            <person name="Jenkins J."/>
            <person name="Brandt A."/>
            <person name="Calef R."/>
            <person name="Tung C.H."/>
            <person name="Huang T.K."/>
            <person name="Schmutz J."/>
            <person name="Satoh N."/>
            <person name="Yu J.K."/>
            <person name="Putnam N.H."/>
            <person name="Green R.E."/>
            <person name="Rokhsar D.S."/>
        </authorList>
    </citation>
    <scope>NUCLEOTIDE SEQUENCE [LARGE SCALE GENOMIC DNA]</scope>
    <source>
        <strain evidence="2">S238N-H82</strain>
    </source>
</reference>
<dbReference type="Proteomes" id="UP000001554">
    <property type="component" value="Chromosome 2"/>
</dbReference>
<keyword evidence="2" id="KW-1185">Reference proteome</keyword>
<reference evidence="3" key="2">
    <citation type="submission" date="2025-08" db="UniProtKB">
        <authorList>
            <consortium name="RefSeq"/>
        </authorList>
    </citation>
    <scope>IDENTIFICATION</scope>
    <source>
        <strain evidence="3">S238N-H82</strain>
        <tissue evidence="3">Testes</tissue>
    </source>
</reference>
<name>A0A9J7MHR5_BRAFL</name>